<proteinExistence type="inferred from homology"/>
<dbReference type="PANTHER" id="PTHR43736">
    <property type="entry name" value="ADP-RIBOSE PYROPHOSPHATASE"/>
    <property type="match status" value="1"/>
</dbReference>
<organism evidence="4 5">
    <name type="scientific">Mariniphaga anaerophila</name>
    <dbReference type="NCBI Taxonomy" id="1484053"/>
    <lineage>
        <taxon>Bacteria</taxon>
        <taxon>Pseudomonadati</taxon>
        <taxon>Bacteroidota</taxon>
        <taxon>Bacteroidia</taxon>
        <taxon>Marinilabiliales</taxon>
        <taxon>Prolixibacteraceae</taxon>
        <taxon>Mariniphaga</taxon>
    </lineage>
</organism>
<dbReference type="Pfam" id="PF00293">
    <property type="entry name" value="NUDIX"/>
    <property type="match status" value="1"/>
</dbReference>
<evidence type="ECO:0000256" key="1">
    <source>
        <dbReference type="ARBA" id="ARBA00022801"/>
    </source>
</evidence>
<dbReference type="RefSeq" id="WP_073002887.1">
    <property type="nucleotide sequence ID" value="NZ_FQUM01000008.1"/>
</dbReference>
<dbReference type="PROSITE" id="PS00893">
    <property type="entry name" value="NUDIX_BOX"/>
    <property type="match status" value="1"/>
</dbReference>
<dbReference type="CDD" id="cd03673">
    <property type="entry name" value="NUDIX_Ap6A_hydrolase"/>
    <property type="match status" value="1"/>
</dbReference>
<dbReference type="OrthoDB" id="9816289at2"/>
<protein>
    <submittedName>
        <fullName evidence="4">ADP-ribose pyrophosphatase YjhB, NUDIX family</fullName>
    </submittedName>
</protein>
<evidence type="ECO:0000256" key="2">
    <source>
        <dbReference type="RuleBase" id="RU003476"/>
    </source>
</evidence>
<evidence type="ECO:0000313" key="5">
    <source>
        <dbReference type="Proteomes" id="UP000184164"/>
    </source>
</evidence>
<dbReference type="AlphaFoldDB" id="A0A1M5E2B7"/>
<dbReference type="InterPro" id="IPR020476">
    <property type="entry name" value="Nudix_hydrolase"/>
</dbReference>
<dbReference type="InterPro" id="IPR020084">
    <property type="entry name" value="NUDIX_hydrolase_CS"/>
</dbReference>
<gene>
    <name evidence="4" type="ORF">SAMN05444274_10856</name>
</gene>
<sequence>MYKVFLNDRLIRIGAPENSLKNNLVVKFDEKATAENIKNWFSSFINEDLKDVFLATPQPELFFKLFRSTFLEYPAAGGVILSENRMLFIFRNGKWDLPKGKIEKGELPRDTALREVGEECGISGHQIERQLPSTFHIYQSPYPKTEGQWVVKETFWFEMQYGDGELVPQQEEGITEVRWFHRNELDEVLANTYENLKQVILFYRD</sequence>
<dbReference type="STRING" id="1484053.SAMN05444274_10856"/>
<keyword evidence="1 2" id="KW-0378">Hydrolase</keyword>
<reference evidence="4 5" key="1">
    <citation type="submission" date="2016-11" db="EMBL/GenBank/DDBJ databases">
        <authorList>
            <person name="Jaros S."/>
            <person name="Januszkiewicz K."/>
            <person name="Wedrychowicz H."/>
        </authorList>
    </citation>
    <scope>NUCLEOTIDE SEQUENCE [LARGE SCALE GENOMIC DNA]</scope>
    <source>
        <strain evidence="4 5">DSM 26910</strain>
    </source>
</reference>
<dbReference type="GO" id="GO:0016787">
    <property type="term" value="F:hydrolase activity"/>
    <property type="evidence" value="ECO:0007669"/>
    <property type="project" value="UniProtKB-KW"/>
</dbReference>
<dbReference type="Gene3D" id="3.90.79.10">
    <property type="entry name" value="Nucleoside Triphosphate Pyrophosphohydrolase"/>
    <property type="match status" value="1"/>
</dbReference>
<dbReference type="InterPro" id="IPR000086">
    <property type="entry name" value="NUDIX_hydrolase_dom"/>
</dbReference>
<evidence type="ECO:0000313" key="4">
    <source>
        <dbReference type="EMBL" id="SHF73326.1"/>
    </source>
</evidence>
<keyword evidence="5" id="KW-1185">Reference proteome</keyword>
<dbReference type="InterPro" id="IPR015797">
    <property type="entry name" value="NUDIX_hydrolase-like_dom_sf"/>
</dbReference>
<dbReference type="SUPFAM" id="SSF55811">
    <property type="entry name" value="Nudix"/>
    <property type="match status" value="1"/>
</dbReference>
<dbReference type="PANTHER" id="PTHR43736:SF1">
    <property type="entry name" value="DIHYDRONEOPTERIN TRIPHOSPHATE DIPHOSPHATASE"/>
    <property type="match status" value="1"/>
</dbReference>
<dbReference type="PROSITE" id="PS51462">
    <property type="entry name" value="NUDIX"/>
    <property type="match status" value="1"/>
</dbReference>
<dbReference type="PRINTS" id="PR00502">
    <property type="entry name" value="NUDIXFAMILY"/>
</dbReference>
<feature type="domain" description="Nudix hydrolase" evidence="3">
    <location>
        <begin position="71"/>
        <end position="203"/>
    </location>
</feature>
<dbReference type="Proteomes" id="UP000184164">
    <property type="component" value="Unassembled WGS sequence"/>
</dbReference>
<comment type="similarity">
    <text evidence="2">Belongs to the Nudix hydrolase family.</text>
</comment>
<accession>A0A1M5E2B7</accession>
<dbReference type="EMBL" id="FQUM01000008">
    <property type="protein sequence ID" value="SHF73326.1"/>
    <property type="molecule type" value="Genomic_DNA"/>
</dbReference>
<evidence type="ECO:0000259" key="3">
    <source>
        <dbReference type="PROSITE" id="PS51462"/>
    </source>
</evidence>
<name>A0A1M5E2B7_9BACT</name>